<keyword evidence="2" id="KW-0812">Transmembrane</keyword>
<organism evidence="3 4">
    <name type="scientific">Leucocoprinus birnbaumii</name>
    <dbReference type="NCBI Taxonomy" id="56174"/>
    <lineage>
        <taxon>Eukaryota</taxon>
        <taxon>Fungi</taxon>
        <taxon>Dikarya</taxon>
        <taxon>Basidiomycota</taxon>
        <taxon>Agaricomycotina</taxon>
        <taxon>Agaricomycetes</taxon>
        <taxon>Agaricomycetidae</taxon>
        <taxon>Agaricales</taxon>
        <taxon>Agaricineae</taxon>
        <taxon>Agaricaceae</taxon>
        <taxon>Leucocoprinus</taxon>
    </lineage>
</organism>
<comment type="caution">
    <text evidence="3">The sequence shown here is derived from an EMBL/GenBank/DDBJ whole genome shotgun (WGS) entry which is preliminary data.</text>
</comment>
<evidence type="ECO:0000313" key="4">
    <source>
        <dbReference type="Proteomes" id="UP001213000"/>
    </source>
</evidence>
<sequence>MPNLSSLAIKVRSDAPDANPVTFSITAAVLSETLCQTLFYGIYLTTCVPCCRTICLVGTGGREKRWRCLNEVHWLMAVIAFALFAISTFDLAIGWLNVLQAFVRPEMAISVLTDFADWIQTAQGTDIIVCMLLWDFVLIYRCWIVHGRQWIIIIPSAVMYLGNLALAGAVFAIAPSLGHGPEKAAEATRLLEQTTLGFYGTVAVQNVFTTSLLVWRIWRVERETIRCHNQGSPSLDCAQEQPRHLRSVIRAALESGALYTASVVATLISSPTKTEVFYPLSGITFQMTGIGFNMILVRTTPKSDQQFTAFDQNDLTTIRAPPNDGHQGTETLGGSCFNVHKSPKPQEIESKSTQSRSIFSESSVTKGQE</sequence>
<keyword evidence="2" id="KW-1133">Transmembrane helix</keyword>
<feature type="compositionally biased region" description="Polar residues" evidence="1">
    <location>
        <begin position="351"/>
        <end position="369"/>
    </location>
</feature>
<accession>A0AAD5VQH1</accession>
<reference evidence="3" key="1">
    <citation type="submission" date="2022-07" db="EMBL/GenBank/DDBJ databases">
        <title>Genome Sequence of Leucocoprinus birnbaumii.</title>
        <authorList>
            <person name="Buettner E."/>
        </authorList>
    </citation>
    <scope>NUCLEOTIDE SEQUENCE</scope>
    <source>
        <strain evidence="3">VT141</strain>
    </source>
</reference>
<proteinExistence type="predicted"/>
<name>A0AAD5VQH1_9AGAR</name>
<gene>
    <name evidence="3" type="ORF">NP233_g6808</name>
</gene>
<keyword evidence="2" id="KW-0472">Membrane</keyword>
<feature type="transmembrane region" description="Helical" evidence="2">
    <location>
        <begin position="150"/>
        <end position="176"/>
    </location>
</feature>
<evidence type="ECO:0000256" key="1">
    <source>
        <dbReference type="SAM" id="MobiDB-lite"/>
    </source>
</evidence>
<dbReference type="AlphaFoldDB" id="A0AAD5VQH1"/>
<feature type="transmembrane region" description="Helical" evidence="2">
    <location>
        <begin position="118"/>
        <end position="138"/>
    </location>
</feature>
<dbReference type="EMBL" id="JANIEX010000463">
    <property type="protein sequence ID" value="KAJ3566745.1"/>
    <property type="molecule type" value="Genomic_DNA"/>
</dbReference>
<feature type="transmembrane region" description="Helical" evidence="2">
    <location>
        <begin position="196"/>
        <end position="218"/>
    </location>
</feature>
<dbReference type="Proteomes" id="UP001213000">
    <property type="component" value="Unassembled WGS sequence"/>
</dbReference>
<evidence type="ECO:0000256" key="2">
    <source>
        <dbReference type="SAM" id="Phobius"/>
    </source>
</evidence>
<keyword evidence="4" id="KW-1185">Reference proteome</keyword>
<feature type="transmembrane region" description="Helical" evidence="2">
    <location>
        <begin position="72"/>
        <end position="98"/>
    </location>
</feature>
<protein>
    <submittedName>
        <fullName evidence="3">Uncharacterized protein</fullName>
    </submittedName>
</protein>
<evidence type="ECO:0000313" key="3">
    <source>
        <dbReference type="EMBL" id="KAJ3566745.1"/>
    </source>
</evidence>
<feature type="region of interest" description="Disordered" evidence="1">
    <location>
        <begin position="316"/>
        <end position="369"/>
    </location>
</feature>